<keyword evidence="14" id="KW-1185">Reference proteome</keyword>
<dbReference type="InterPro" id="IPR046448">
    <property type="entry name" value="ECSIT_N"/>
</dbReference>
<evidence type="ECO:0000256" key="12">
    <source>
        <dbReference type="SAM" id="MobiDB-lite"/>
    </source>
</evidence>
<proteinExistence type="inferred from homology"/>
<evidence type="ECO:0000256" key="3">
    <source>
        <dbReference type="ARBA" id="ARBA00004496"/>
    </source>
</evidence>
<dbReference type="PANTHER" id="PTHR13113">
    <property type="entry name" value="ECSIT EVOLUTIONARILY CONSERVED SIGNALING INTERMEDIATE IN TOLL PATHWAYS"/>
    <property type="match status" value="1"/>
</dbReference>
<evidence type="ECO:0000256" key="11">
    <source>
        <dbReference type="ARBA" id="ARBA00023242"/>
    </source>
</evidence>
<dbReference type="AlphaFoldDB" id="A0AAJ6YS67"/>
<name>A0AAJ6YS67_9HYME</name>
<evidence type="ECO:0000256" key="7">
    <source>
        <dbReference type="ARBA" id="ARBA00022588"/>
    </source>
</evidence>
<evidence type="ECO:0000256" key="8">
    <source>
        <dbReference type="ARBA" id="ARBA00022859"/>
    </source>
</evidence>
<evidence type="ECO:0000256" key="9">
    <source>
        <dbReference type="ARBA" id="ARBA00022946"/>
    </source>
</evidence>
<dbReference type="RefSeq" id="XP_011503253.1">
    <property type="nucleotide sequence ID" value="XM_011504951.1"/>
</dbReference>
<dbReference type="Proteomes" id="UP000695007">
    <property type="component" value="Unplaced"/>
</dbReference>
<keyword evidence="7" id="KW-0399">Innate immunity</keyword>
<organism evidence="14 15">
    <name type="scientific">Ceratosolen solmsi marchali</name>
    <dbReference type="NCBI Taxonomy" id="326594"/>
    <lineage>
        <taxon>Eukaryota</taxon>
        <taxon>Metazoa</taxon>
        <taxon>Ecdysozoa</taxon>
        <taxon>Arthropoda</taxon>
        <taxon>Hexapoda</taxon>
        <taxon>Insecta</taxon>
        <taxon>Pterygota</taxon>
        <taxon>Neoptera</taxon>
        <taxon>Endopterygota</taxon>
        <taxon>Hymenoptera</taxon>
        <taxon>Apocrita</taxon>
        <taxon>Proctotrupomorpha</taxon>
        <taxon>Chalcidoidea</taxon>
        <taxon>Agaonidae</taxon>
        <taxon>Agaoninae</taxon>
        <taxon>Ceratosolen</taxon>
    </lineage>
</organism>
<keyword evidence="8" id="KW-0391">Immunity</keyword>
<keyword evidence="10" id="KW-0496">Mitochondrion</keyword>
<comment type="similarity">
    <text evidence="4">Belongs to the ECSIT family.</text>
</comment>
<reference evidence="15" key="1">
    <citation type="submission" date="2025-08" db="UniProtKB">
        <authorList>
            <consortium name="RefSeq"/>
        </authorList>
    </citation>
    <scope>IDENTIFICATION</scope>
</reference>
<feature type="compositionally biased region" description="Basic and acidic residues" evidence="12">
    <location>
        <begin position="29"/>
        <end position="46"/>
    </location>
</feature>
<feature type="region of interest" description="Disordered" evidence="12">
    <location>
        <begin position="23"/>
        <end position="46"/>
    </location>
</feature>
<evidence type="ECO:0000256" key="1">
    <source>
        <dbReference type="ARBA" id="ARBA00004123"/>
    </source>
</evidence>
<dbReference type="SMART" id="SM01284">
    <property type="entry name" value="ECSIT_Cterm"/>
    <property type="match status" value="1"/>
</dbReference>
<keyword evidence="6" id="KW-0963">Cytoplasm</keyword>
<accession>A0AAJ6YS67</accession>
<dbReference type="Pfam" id="PF06239">
    <property type="entry name" value="ECSIT_N"/>
    <property type="match status" value="1"/>
</dbReference>
<evidence type="ECO:0000256" key="6">
    <source>
        <dbReference type="ARBA" id="ARBA00022490"/>
    </source>
</evidence>
<dbReference type="PANTHER" id="PTHR13113:SF1">
    <property type="entry name" value="EVOLUTIONARILY CONSERVED SIGNALING INTERMEDIATE IN TOLL PATHWAY, MITOCHONDRIAL"/>
    <property type="match status" value="1"/>
</dbReference>
<dbReference type="GO" id="GO:0007178">
    <property type="term" value="P:cell surface receptor protein serine/threonine kinase signaling pathway"/>
    <property type="evidence" value="ECO:0007669"/>
    <property type="project" value="TreeGrafter"/>
</dbReference>
<dbReference type="InterPro" id="IPR010418">
    <property type="entry name" value="ECSIT"/>
</dbReference>
<evidence type="ECO:0000313" key="15">
    <source>
        <dbReference type="RefSeq" id="XP_011503253.1"/>
    </source>
</evidence>
<dbReference type="GO" id="GO:0005634">
    <property type="term" value="C:nucleus"/>
    <property type="evidence" value="ECO:0007669"/>
    <property type="project" value="UniProtKB-SubCell"/>
</dbReference>
<evidence type="ECO:0000256" key="2">
    <source>
        <dbReference type="ARBA" id="ARBA00004173"/>
    </source>
</evidence>
<comment type="subcellular location">
    <subcellularLocation>
        <location evidence="3">Cytoplasm</location>
    </subcellularLocation>
    <subcellularLocation>
        <location evidence="2">Mitochondrion</location>
    </subcellularLocation>
    <subcellularLocation>
        <location evidence="1">Nucleus</location>
    </subcellularLocation>
</comment>
<evidence type="ECO:0000256" key="4">
    <source>
        <dbReference type="ARBA" id="ARBA00007674"/>
    </source>
</evidence>
<sequence length="397" mass="46225">MFSIFMRWYEPILSIEINRKQTSSQNSNRIDKENDKKHEEKTRRESITGKELQISTFHTTEKKDKDTYLECLRIYKSHISIRSDSVIFITIALKYMKEFGVHKDLNVYKMLLDIFPKGTMIPRNMFQSMFMHYPKHQYCAVDILEQMENNGVIPDPEMESMLLNIFGRHGIPTEKYWKMMYWLPKFKNLNPWPVPKPIPDDVLELAKLAMIKISSVDVRSSITVYDTIEIENSIEETWIVSAIAPKQSELLIQHNKKIPIYVEGPFRIYVAIKAVDYFVLKTKPPICRKYPEYEPDAVDKIQNPYLSRKSKDIILPPSVHEQVDATIFAICATGTSSHDSLLSWIRFLQNENPVLAEIPIVFTLKTSSNEKLFIESNKPKLPSDALKNNNDNELLQG</sequence>
<dbReference type="GO" id="GO:0045087">
    <property type="term" value="P:innate immune response"/>
    <property type="evidence" value="ECO:0007669"/>
    <property type="project" value="UniProtKB-KW"/>
</dbReference>
<dbReference type="CTD" id="51295"/>
<dbReference type="GO" id="GO:0005739">
    <property type="term" value="C:mitochondrion"/>
    <property type="evidence" value="ECO:0007669"/>
    <property type="project" value="UniProtKB-SubCell"/>
</dbReference>
<gene>
    <name evidence="15" type="primary">LOC105366493</name>
</gene>
<evidence type="ECO:0000256" key="10">
    <source>
        <dbReference type="ARBA" id="ARBA00023128"/>
    </source>
</evidence>
<dbReference type="InterPro" id="IPR029342">
    <property type="entry name" value="ECIST_C"/>
</dbReference>
<evidence type="ECO:0000313" key="14">
    <source>
        <dbReference type="Proteomes" id="UP000695007"/>
    </source>
</evidence>
<feature type="domain" description="ECSIT C-terminal" evidence="13">
    <location>
        <begin position="244"/>
        <end position="365"/>
    </location>
</feature>
<dbReference type="Pfam" id="PF14784">
    <property type="entry name" value="ECSIT_C"/>
    <property type="match status" value="1"/>
</dbReference>
<evidence type="ECO:0000256" key="5">
    <source>
        <dbReference type="ARBA" id="ARBA00019998"/>
    </source>
</evidence>
<evidence type="ECO:0000259" key="13">
    <source>
        <dbReference type="SMART" id="SM01284"/>
    </source>
</evidence>
<keyword evidence="9" id="KW-0809">Transit peptide</keyword>
<dbReference type="KEGG" id="csol:105366493"/>
<keyword evidence="11" id="KW-0539">Nucleus</keyword>
<protein>
    <recommendedName>
        <fullName evidence="5">Evolutionarily conserved signaling intermediate in Toll pathway, mitochondrial</fullName>
    </recommendedName>
</protein>
<dbReference type="GeneID" id="105366493"/>